<comment type="subcellular location">
    <subcellularLocation>
        <location evidence="1">Membrane</location>
        <topology evidence="1">Multi-pass membrane protein</topology>
    </subcellularLocation>
</comment>
<evidence type="ECO:0000256" key="1">
    <source>
        <dbReference type="ARBA" id="ARBA00004141"/>
    </source>
</evidence>
<feature type="transmembrane region" description="Helical" evidence="6">
    <location>
        <begin position="29"/>
        <end position="50"/>
    </location>
</feature>
<dbReference type="PANTHER" id="PTHR12489:SF1">
    <property type="entry name" value="LP10272P"/>
    <property type="match status" value="1"/>
</dbReference>
<evidence type="ECO:0000313" key="8">
    <source>
        <dbReference type="RefSeq" id="XP_022256370.1"/>
    </source>
</evidence>
<reference evidence="8" key="1">
    <citation type="submission" date="2025-08" db="UniProtKB">
        <authorList>
            <consortium name="RefSeq"/>
        </authorList>
    </citation>
    <scope>IDENTIFICATION</scope>
    <source>
        <tissue evidence="8">Muscle</tissue>
    </source>
</reference>
<feature type="transmembrane region" description="Helical" evidence="6">
    <location>
        <begin position="182"/>
        <end position="204"/>
    </location>
</feature>
<gene>
    <name evidence="8" type="primary">LOC106472049</name>
</gene>
<dbReference type="InterPro" id="IPR019372">
    <property type="entry name" value="LHFPL"/>
</dbReference>
<proteinExistence type="predicted"/>
<keyword evidence="7" id="KW-1185">Reference proteome</keyword>
<dbReference type="RefSeq" id="XP_022256370.1">
    <property type="nucleotide sequence ID" value="XM_022400662.1"/>
</dbReference>
<feature type="region of interest" description="Disordered" evidence="5">
    <location>
        <begin position="1"/>
        <end position="20"/>
    </location>
</feature>
<dbReference type="Pfam" id="PF10242">
    <property type="entry name" value="L_HMGIC_fpl"/>
    <property type="match status" value="1"/>
</dbReference>
<dbReference type="PANTHER" id="PTHR12489">
    <property type="entry name" value="LIPOMA HMGIC FUSION PARTNER-LIKE PROTEIN"/>
    <property type="match status" value="1"/>
</dbReference>
<organism evidence="7 8">
    <name type="scientific">Limulus polyphemus</name>
    <name type="common">Atlantic horseshoe crab</name>
    <dbReference type="NCBI Taxonomy" id="6850"/>
    <lineage>
        <taxon>Eukaryota</taxon>
        <taxon>Metazoa</taxon>
        <taxon>Ecdysozoa</taxon>
        <taxon>Arthropoda</taxon>
        <taxon>Chelicerata</taxon>
        <taxon>Merostomata</taxon>
        <taxon>Xiphosura</taxon>
        <taxon>Limulidae</taxon>
        <taxon>Limulus</taxon>
    </lineage>
</organism>
<feature type="transmembrane region" description="Helical" evidence="6">
    <location>
        <begin position="137"/>
        <end position="157"/>
    </location>
</feature>
<keyword evidence="4 6" id="KW-0472">Membrane</keyword>
<feature type="transmembrane region" description="Helical" evidence="6">
    <location>
        <begin position="98"/>
        <end position="125"/>
    </location>
</feature>
<sequence length="291" mass="32720">MQPKLDYMSETDPRERDTYQSQQLKNSKAVGVLWGVFTVCFAIINVVIFVQPHWLGDTQQSKGTGHFGLWQACRLVQDGQDVFCEGRLDDFNTITSSAFRAATVFVGLSVITIMLCISCMLLFFFFNSSTIFHVCGWMQLFCSICMLVGVLTFPAGWDSEVVKEVCGSEAKDYSPGQCEVRWAYILAIIGVCDCTVLAILAFVLGTRYVRLLPDQYVSNSSPKQAGDTSINYISERHSLTSQKSNNNLQPPMLVPPICDPERFSEFSHRTGHSKSSWSRDDFESSINNYRL</sequence>
<keyword evidence="2 6" id="KW-0812">Transmembrane</keyword>
<evidence type="ECO:0000256" key="2">
    <source>
        <dbReference type="ARBA" id="ARBA00022692"/>
    </source>
</evidence>
<evidence type="ECO:0000313" key="7">
    <source>
        <dbReference type="Proteomes" id="UP000694941"/>
    </source>
</evidence>
<dbReference type="Proteomes" id="UP000694941">
    <property type="component" value="Unplaced"/>
</dbReference>
<dbReference type="Gene3D" id="1.20.140.150">
    <property type="match status" value="1"/>
</dbReference>
<protein>
    <submittedName>
        <fullName evidence="8">Lipoma HMGIC fusion partner-like 3 protein isoform X1</fullName>
    </submittedName>
</protein>
<evidence type="ECO:0000256" key="4">
    <source>
        <dbReference type="ARBA" id="ARBA00023136"/>
    </source>
</evidence>
<evidence type="ECO:0000256" key="6">
    <source>
        <dbReference type="SAM" id="Phobius"/>
    </source>
</evidence>
<accession>A0ABM1TKG4</accession>
<name>A0ABM1TKG4_LIMPO</name>
<dbReference type="GeneID" id="106472049"/>
<evidence type="ECO:0000256" key="5">
    <source>
        <dbReference type="SAM" id="MobiDB-lite"/>
    </source>
</evidence>
<evidence type="ECO:0000256" key="3">
    <source>
        <dbReference type="ARBA" id="ARBA00022989"/>
    </source>
</evidence>
<keyword evidence="3 6" id="KW-1133">Transmembrane helix</keyword>